<proteinExistence type="predicted"/>
<name>A0A8K0GQG1_9ROSA</name>
<comment type="caution">
    <text evidence="2">The sequence shown here is derived from an EMBL/GenBank/DDBJ whole genome shotgun (WGS) entry which is preliminary data.</text>
</comment>
<evidence type="ECO:0000313" key="3">
    <source>
        <dbReference type="Proteomes" id="UP000796880"/>
    </source>
</evidence>
<dbReference type="Proteomes" id="UP000796880">
    <property type="component" value="Unassembled WGS sequence"/>
</dbReference>
<dbReference type="AlphaFoldDB" id="A0A8K0GQG1"/>
<dbReference type="GO" id="GO:0004523">
    <property type="term" value="F:RNA-DNA hybrid ribonuclease activity"/>
    <property type="evidence" value="ECO:0007669"/>
    <property type="project" value="InterPro"/>
</dbReference>
<dbReference type="Pfam" id="PF13456">
    <property type="entry name" value="RVT_3"/>
    <property type="match status" value="1"/>
</dbReference>
<keyword evidence="3" id="KW-1185">Reference proteome</keyword>
<organism evidence="2 3">
    <name type="scientific">Rhamnella rubrinervis</name>
    <dbReference type="NCBI Taxonomy" id="2594499"/>
    <lineage>
        <taxon>Eukaryota</taxon>
        <taxon>Viridiplantae</taxon>
        <taxon>Streptophyta</taxon>
        <taxon>Embryophyta</taxon>
        <taxon>Tracheophyta</taxon>
        <taxon>Spermatophyta</taxon>
        <taxon>Magnoliopsida</taxon>
        <taxon>eudicotyledons</taxon>
        <taxon>Gunneridae</taxon>
        <taxon>Pentapetalae</taxon>
        <taxon>rosids</taxon>
        <taxon>fabids</taxon>
        <taxon>Rosales</taxon>
        <taxon>Rhamnaceae</taxon>
        <taxon>rhamnoid group</taxon>
        <taxon>Rhamneae</taxon>
        <taxon>Rhamnella</taxon>
    </lineage>
</organism>
<feature type="domain" description="RNase H type-1" evidence="1">
    <location>
        <begin position="45"/>
        <end position="113"/>
    </location>
</feature>
<evidence type="ECO:0000259" key="1">
    <source>
        <dbReference type="Pfam" id="PF13456"/>
    </source>
</evidence>
<protein>
    <recommendedName>
        <fullName evidence="1">RNase H type-1 domain-containing protein</fullName>
    </recommendedName>
</protein>
<dbReference type="GO" id="GO:0003676">
    <property type="term" value="F:nucleic acid binding"/>
    <property type="evidence" value="ECO:0007669"/>
    <property type="project" value="InterPro"/>
</dbReference>
<evidence type="ECO:0000313" key="2">
    <source>
        <dbReference type="EMBL" id="KAF3433571.1"/>
    </source>
</evidence>
<sequence>MEEYLIDIGKDVSMSDPVKEVSHPLIPSDYVIVNTDMACGSLGIALAMIIRDSERKLVFLMSNVVQKMDPNLAELKALEWVIVIALKRNLGSSLWLCDSLAIVNVITNEEEPCSWNAYYKAANV</sequence>
<gene>
    <name evidence="2" type="ORF">FNV43_RR24673</name>
</gene>
<dbReference type="EMBL" id="VOIH02000011">
    <property type="protein sequence ID" value="KAF3433571.1"/>
    <property type="molecule type" value="Genomic_DNA"/>
</dbReference>
<accession>A0A8K0GQG1</accession>
<reference evidence="2" key="1">
    <citation type="submission" date="2020-03" db="EMBL/GenBank/DDBJ databases">
        <title>A high-quality chromosome-level genome assembly of a woody plant with both climbing and erect habits, Rhamnella rubrinervis.</title>
        <authorList>
            <person name="Lu Z."/>
            <person name="Yang Y."/>
            <person name="Zhu X."/>
            <person name="Sun Y."/>
        </authorList>
    </citation>
    <scope>NUCLEOTIDE SEQUENCE</scope>
    <source>
        <strain evidence="2">BYM</strain>
        <tissue evidence="2">Leaf</tissue>
    </source>
</reference>
<dbReference type="InterPro" id="IPR002156">
    <property type="entry name" value="RNaseH_domain"/>
</dbReference>